<protein>
    <submittedName>
        <fullName evidence="1">Uncharacterized protein</fullName>
    </submittedName>
</protein>
<dbReference type="Proteomes" id="UP001056120">
    <property type="component" value="Linkage Group LG23"/>
</dbReference>
<evidence type="ECO:0000313" key="2">
    <source>
        <dbReference type="Proteomes" id="UP001056120"/>
    </source>
</evidence>
<comment type="caution">
    <text evidence="1">The sequence shown here is derived from an EMBL/GenBank/DDBJ whole genome shotgun (WGS) entry which is preliminary data.</text>
</comment>
<reference evidence="2" key="1">
    <citation type="journal article" date="2022" name="Mol. Ecol. Resour.">
        <title>The genomes of chicory, endive, great burdock and yacon provide insights into Asteraceae palaeo-polyploidization history and plant inulin production.</title>
        <authorList>
            <person name="Fan W."/>
            <person name="Wang S."/>
            <person name="Wang H."/>
            <person name="Wang A."/>
            <person name="Jiang F."/>
            <person name="Liu H."/>
            <person name="Zhao H."/>
            <person name="Xu D."/>
            <person name="Zhang Y."/>
        </authorList>
    </citation>
    <scope>NUCLEOTIDE SEQUENCE [LARGE SCALE GENOMIC DNA]</scope>
    <source>
        <strain evidence="2">cv. Yunnan</strain>
    </source>
</reference>
<dbReference type="EMBL" id="CM042040">
    <property type="protein sequence ID" value="KAI3717013.1"/>
    <property type="molecule type" value="Genomic_DNA"/>
</dbReference>
<keyword evidence="2" id="KW-1185">Reference proteome</keyword>
<name>A0ACB9B4K7_9ASTR</name>
<evidence type="ECO:0000313" key="1">
    <source>
        <dbReference type="EMBL" id="KAI3717013.1"/>
    </source>
</evidence>
<accession>A0ACB9B4K7</accession>
<organism evidence="1 2">
    <name type="scientific">Smallanthus sonchifolius</name>
    <dbReference type="NCBI Taxonomy" id="185202"/>
    <lineage>
        <taxon>Eukaryota</taxon>
        <taxon>Viridiplantae</taxon>
        <taxon>Streptophyta</taxon>
        <taxon>Embryophyta</taxon>
        <taxon>Tracheophyta</taxon>
        <taxon>Spermatophyta</taxon>
        <taxon>Magnoliopsida</taxon>
        <taxon>eudicotyledons</taxon>
        <taxon>Gunneridae</taxon>
        <taxon>Pentapetalae</taxon>
        <taxon>asterids</taxon>
        <taxon>campanulids</taxon>
        <taxon>Asterales</taxon>
        <taxon>Asteraceae</taxon>
        <taxon>Asteroideae</taxon>
        <taxon>Heliantheae alliance</taxon>
        <taxon>Millerieae</taxon>
        <taxon>Smallanthus</taxon>
    </lineage>
</organism>
<reference evidence="1 2" key="2">
    <citation type="journal article" date="2022" name="Mol. Ecol. Resour.">
        <title>The genomes of chicory, endive, great burdock and yacon provide insights into Asteraceae paleo-polyploidization history and plant inulin production.</title>
        <authorList>
            <person name="Fan W."/>
            <person name="Wang S."/>
            <person name="Wang H."/>
            <person name="Wang A."/>
            <person name="Jiang F."/>
            <person name="Liu H."/>
            <person name="Zhao H."/>
            <person name="Xu D."/>
            <person name="Zhang Y."/>
        </authorList>
    </citation>
    <scope>NUCLEOTIDE SEQUENCE [LARGE SCALE GENOMIC DNA]</scope>
    <source>
        <strain evidence="2">cv. Yunnan</strain>
        <tissue evidence="1">Leaves</tissue>
    </source>
</reference>
<gene>
    <name evidence="1" type="ORF">L1987_68310</name>
</gene>
<sequence>MVKPHVLLLPGPAQGHVIPLMELDQRLVKHGAKVTCVNTEVTHKVIMGNWLENNGMQMVSIPDGLEPWEDRNEYGKLMESMIKTMPSKLEQVIERINKQDDNKITCLIVDMWLAFAPEVAKKMGIRRVTFFPASTATLATVMSIPKLIDDGIPLNSEMIRLREGIPPIKPENLLWTVILDPTTIEVHFQNQLKLVEYTRITEWFICNSAVELEPAAFSLFPLLVPIGPLLASNRLADQVLAHPSIACFMSHCGWNSTLEGVTNGVPFLCWPYFADQFYNETYICDIWKTGLGLKKEETSIVTREEIKSKAVQLLSDETFKSKALDMKEKVATSVTKGGCSHSLNSESMVGFQKLAMGGPKDKESEARALGHHVNSRRLMTRKEIKGLFFQLVVDSRRLTTRKEIKVSMWPRRRSERVKDDLSRDTTQREQLVEAIPLFAKEVIIGGVAKTIVATLECIKILFQTRSEFHNIGLLAAFRRIARIVPYAALHYMAYEQYRW</sequence>
<proteinExistence type="predicted"/>